<evidence type="ECO:0000313" key="1">
    <source>
        <dbReference type="EMBL" id="QQL45612.1"/>
    </source>
</evidence>
<reference evidence="1 2" key="1">
    <citation type="submission" date="2020-12" db="EMBL/GenBank/DDBJ databases">
        <title>Sulforoseuscoccus oceanibium gen. nov., sp. nov., a representative of the phylum Verrucomicrobia with special cytoplasmic membrane, and proposal of Sulforoseuscoccusaceae fam. nov.</title>
        <authorList>
            <person name="Xi F."/>
        </authorList>
    </citation>
    <scope>NUCLEOTIDE SEQUENCE [LARGE SCALE GENOMIC DNA]</scope>
    <source>
        <strain evidence="1 2">T37</strain>
    </source>
</reference>
<dbReference type="RefSeq" id="WP_164363246.1">
    <property type="nucleotide sequence ID" value="NZ_CP066776.1"/>
</dbReference>
<dbReference type="EMBL" id="CP066776">
    <property type="protein sequence ID" value="QQL45612.1"/>
    <property type="molecule type" value="Genomic_DNA"/>
</dbReference>
<dbReference type="Proteomes" id="UP000475117">
    <property type="component" value="Chromosome"/>
</dbReference>
<protein>
    <submittedName>
        <fullName evidence="1">Uncharacterized protein</fullName>
    </submittedName>
</protein>
<name>A0A6B3LA51_9BACT</name>
<proteinExistence type="predicted"/>
<evidence type="ECO:0000313" key="2">
    <source>
        <dbReference type="Proteomes" id="UP000475117"/>
    </source>
</evidence>
<sequence length="337" mass="39859">MIPPPPGRPSRPQRPQWDERWNGRDQKFTTVNKNWYVDNRTTINRFEVNRANEWKSVRYHWQGRDWRKHWGGPEYRRWRHDVWGYRGNRCRQIWQRTAHFHYHNHFFNRHWWGTCWWHRRPVVYHHYSPWWWWRPLTWGSVGYFWGSSIQSQPVIYDPGTTVVYQGDTIYINGNAAGNADDYRRETIALANPELDEIPVPTPPEEVSEADVKPDQPQGDWLPVGVWALTQQEQGDATMFFQMSIDKEGIVAGAYKNVMTGDEQPIVGRLDFESQRIAWHVGEVTTTVYETGLSQLENDVASVFVHFGETQTQTWLMVRMPSPEMPPGTVKLPDVPKE</sequence>
<dbReference type="AlphaFoldDB" id="A0A6B3LA51"/>
<accession>A0A6B3LA51</accession>
<gene>
    <name evidence="1" type="ORF">G3M56_003210</name>
</gene>
<keyword evidence="2" id="KW-1185">Reference proteome</keyword>
<dbReference type="KEGG" id="soa:G3M56_003210"/>
<organism evidence="1 2">
    <name type="scientific">Sulfuriroseicoccus oceanibius</name>
    <dbReference type="NCBI Taxonomy" id="2707525"/>
    <lineage>
        <taxon>Bacteria</taxon>
        <taxon>Pseudomonadati</taxon>
        <taxon>Verrucomicrobiota</taxon>
        <taxon>Verrucomicrobiia</taxon>
        <taxon>Verrucomicrobiales</taxon>
        <taxon>Verrucomicrobiaceae</taxon>
        <taxon>Sulfuriroseicoccus</taxon>
    </lineage>
</organism>